<keyword evidence="11 14" id="KW-0255">Endonuclease</keyword>
<proteinExistence type="inferred from homology"/>
<dbReference type="GO" id="GO:0004523">
    <property type="term" value="F:RNA-DNA hybrid ribonuclease activity"/>
    <property type="evidence" value="ECO:0007669"/>
    <property type="project" value="UniProtKB-UniRule"/>
</dbReference>
<evidence type="ECO:0000256" key="10">
    <source>
        <dbReference type="ARBA" id="ARBA00022723"/>
    </source>
</evidence>
<protein>
    <recommendedName>
        <fullName evidence="7 14">Ribonuclease HII</fullName>
        <shortName evidence="14">RNase HII</shortName>
        <ecNumber evidence="6 14">3.1.26.4</ecNumber>
    </recommendedName>
</protein>
<dbReference type="EMBL" id="LSCQ01000036">
    <property type="protein sequence ID" value="KXB36857.1"/>
    <property type="molecule type" value="Genomic_DNA"/>
</dbReference>
<dbReference type="GO" id="GO:0006298">
    <property type="term" value="P:mismatch repair"/>
    <property type="evidence" value="ECO:0007669"/>
    <property type="project" value="TreeGrafter"/>
</dbReference>
<keyword evidence="10 14" id="KW-0479">Metal-binding</keyword>
<dbReference type="Proteomes" id="UP000070422">
    <property type="component" value="Unassembled WGS sequence"/>
</dbReference>
<evidence type="ECO:0000256" key="14">
    <source>
        <dbReference type="HAMAP-Rule" id="MF_00052"/>
    </source>
</evidence>
<comment type="caution">
    <text evidence="18">The sequence shown here is derived from an EMBL/GenBank/DDBJ whole genome shotgun (WGS) entry which is preliminary data.</text>
</comment>
<comment type="cofactor">
    <cofactor evidence="2">
        <name>Mg(2+)</name>
        <dbReference type="ChEBI" id="CHEBI:18420"/>
    </cofactor>
</comment>
<dbReference type="GO" id="GO:0005737">
    <property type="term" value="C:cytoplasm"/>
    <property type="evidence" value="ECO:0007669"/>
    <property type="project" value="UniProtKB-SubCell"/>
</dbReference>
<dbReference type="PANTHER" id="PTHR10954">
    <property type="entry name" value="RIBONUCLEASE H2 SUBUNIT A"/>
    <property type="match status" value="1"/>
</dbReference>
<keyword evidence="12 14" id="KW-0378">Hydrolase</keyword>
<evidence type="ECO:0000256" key="13">
    <source>
        <dbReference type="ARBA" id="ARBA00023211"/>
    </source>
</evidence>
<name>A0A0X8F953_9LACT</name>
<dbReference type="GO" id="GO:0032299">
    <property type="term" value="C:ribonuclease H2 complex"/>
    <property type="evidence" value="ECO:0007669"/>
    <property type="project" value="TreeGrafter"/>
</dbReference>
<comment type="cofactor">
    <cofactor evidence="14 15">
        <name>Mn(2+)</name>
        <dbReference type="ChEBI" id="CHEBI:29035"/>
    </cofactor>
    <cofactor evidence="14 15">
        <name>Mg(2+)</name>
        <dbReference type="ChEBI" id="CHEBI:18420"/>
    </cofactor>
    <text evidence="14 15">Manganese or magnesium. Binds 1 divalent metal ion per monomer in the absence of substrate. May bind a second metal ion after substrate binding.</text>
</comment>
<dbReference type="InterPro" id="IPR012337">
    <property type="entry name" value="RNaseH-like_sf"/>
</dbReference>
<sequence length="263" mass="29459">MRKRRFNMKESAATIQAYLTQDLKLINSDKVLQWRKDERKTVQKALKSYDRRCAKAQEETHHLLSLRKLESQLHQEGYRYIAGVDEVGRGPLAGPVVTAAVILPEDMPLVAFDDSKRLSHAKRQELVQAIKTYAIAYAIDVQGPEVIDAINILEATKKSMKASLQALQPACDYAVIDAVGLEGLSVPSQHPIKGDATVYCIAAASILAKEYRDDLMRAYAKQYPQYGFDHHFGYGTKEHLEALAAYGPCPIHRKTFAPVKAYL</sequence>
<dbReference type="PANTHER" id="PTHR10954:SF18">
    <property type="entry name" value="RIBONUCLEASE HII"/>
    <property type="match status" value="1"/>
</dbReference>
<gene>
    <name evidence="14" type="primary">rnhB</name>
    <name evidence="18" type="ORF">HMPREF3187_00705</name>
</gene>
<evidence type="ECO:0000256" key="1">
    <source>
        <dbReference type="ARBA" id="ARBA00000077"/>
    </source>
</evidence>
<dbReference type="EC" id="3.1.26.4" evidence="6 14"/>
<dbReference type="Gene3D" id="3.30.420.10">
    <property type="entry name" value="Ribonuclease H-like superfamily/Ribonuclease H"/>
    <property type="match status" value="1"/>
</dbReference>
<feature type="binding site" evidence="14 15">
    <location>
        <position position="85"/>
    </location>
    <ligand>
        <name>a divalent metal cation</name>
        <dbReference type="ChEBI" id="CHEBI:60240"/>
    </ligand>
</feature>
<dbReference type="NCBIfam" id="NF000595">
    <property type="entry name" value="PRK00015.1-3"/>
    <property type="match status" value="1"/>
</dbReference>
<evidence type="ECO:0000256" key="16">
    <source>
        <dbReference type="RuleBase" id="RU003515"/>
    </source>
</evidence>
<evidence type="ECO:0000256" key="4">
    <source>
        <dbReference type="ARBA" id="ARBA00004496"/>
    </source>
</evidence>
<evidence type="ECO:0000256" key="6">
    <source>
        <dbReference type="ARBA" id="ARBA00012180"/>
    </source>
</evidence>
<dbReference type="InterPro" id="IPR024567">
    <property type="entry name" value="RNase_HII/HIII_dom"/>
</dbReference>
<evidence type="ECO:0000256" key="3">
    <source>
        <dbReference type="ARBA" id="ARBA00004065"/>
    </source>
</evidence>
<dbReference type="CDD" id="cd07182">
    <property type="entry name" value="RNase_HII_bacteria_HII_like"/>
    <property type="match status" value="1"/>
</dbReference>
<dbReference type="PATRIC" id="fig|87541.4.peg.704"/>
<feature type="domain" description="RNase H type-2" evidence="17">
    <location>
        <begin position="79"/>
        <end position="263"/>
    </location>
</feature>
<evidence type="ECO:0000256" key="9">
    <source>
        <dbReference type="ARBA" id="ARBA00022722"/>
    </source>
</evidence>
<dbReference type="GO" id="GO:0030145">
    <property type="term" value="F:manganese ion binding"/>
    <property type="evidence" value="ECO:0007669"/>
    <property type="project" value="UniProtKB-UniRule"/>
</dbReference>
<dbReference type="STRING" id="87541.AWM71_07260"/>
<dbReference type="Pfam" id="PF01351">
    <property type="entry name" value="RNase_HII"/>
    <property type="match status" value="1"/>
</dbReference>
<dbReference type="PROSITE" id="PS51975">
    <property type="entry name" value="RNASE_H_2"/>
    <property type="match status" value="1"/>
</dbReference>
<evidence type="ECO:0000256" key="7">
    <source>
        <dbReference type="ARBA" id="ARBA00019179"/>
    </source>
</evidence>
<dbReference type="InterPro" id="IPR022898">
    <property type="entry name" value="RNase_HII"/>
</dbReference>
<dbReference type="AlphaFoldDB" id="A0A0X8F953"/>
<keyword evidence="9 14" id="KW-0540">Nuclease</keyword>
<dbReference type="InterPro" id="IPR001352">
    <property type="entry name" value="RNase_HII/HIII"/>
</dbReference>
<comment type="function">
    <text evidence="3 14 16">Endonuclease that specifically degrades the RNA of RNA-DNA hybrids.</text>
</comment>
<dbReference type="SUPFAM" id="SSF53098">
    <property type="entry name" value="Ribonuclease H-like"/>
    <property type="match status" value="1"/>
</dbReference>
<dbReference type="KEGG" id="acg:AWM71_07260"/>
<evidence type="ECO:0000259" key="17">
    <source>
        <dbReference type="PROSITE" id="PS51975"/>
    </source>
</evidence>
<evidence type="ECO:0000256" key="12">
    <source>
        <dbReference type="ARBA" id="ARBA00022801"/>
    </source>
</evidence>
<comment type="subcellular location">
    <subcellularLocation>
        <location evidence="4 14">Cytoplasm</location>
    </subcellularLocation>
</comment>
<keyword evidence="8 14" id="KW-0963">Cytoplasm</keyword>
<evidence type="ECO:0000256" key="2">
    <source>
        <dbReference type="ARBA" id="ARBA00001946"/>
    </source>
</evidence>
<evidence type="ECO:0000313" key="18">
    <source>
        <dbReference type="EMBL" id="KXB36857.1"/>
    </source>
</evidence>
<feature type="binding site" evidence="14 15">
    <location>
        <position position="86"/>
    </location>
    <ligand>
        <name>a divalent metal cation</name>
        <dbReference type="ChEBI" id="CHEBI:60240"/>
    </ligand>
</feature>
<comment type="similarity">
    <text evidence="5 14 16">Belongs to the RNase HII family.</text>
</comment>
<dbReference type="HAMAP" id="MF_00052_B">
    <property type="entry name" value="RNase_HII_B"/>
    <property type="match status" value="1"/>
</dbReference>
<dbReference type="GO" id="GO:0043137">
    <property type="term" value="P:DNA replication, removal of RNA primer"/>
    <property type="evidence" value="ECO:0007669"/>
    <property type="project" value="TreeGrafter"/>
</dbReference>
<accession>A0A0X8F953</accession>
<comment type="catalytic activity">
    <reaction evidence="1 14 15 16">
        <text>Endonucleolytic cleavage to 5'-phosphomonoester.</text>
        <dbReference type="EC" id="3.1.26.4"/>
    </reaction>
</comment>
<evidence type="ECO:0000256" key="8">
    <source>
        <dbReference type="ARBA" id="ARBA00022490"/>
    </source>
</evidence>
<feature type="binding site" evidence="14 15">
    <location>
        <position position="177"/>
    </location>
    <ligand>
        <name>a divalent metal cation</name>
        <dbReference type="ChEBI" id="CHEBI:60240"/>
    </ligand>
</feature>
<reference evidence="18 19" key="1">
    <citation type="submission" date="2016-01" db="EMBL/GenBank/DDBJ databases">
        <authorList>
            <person name="Oliw E.H."/>
        </authorList>
    </citation>
    <scope>NUCLEOTIDE SEQUENCE [LARGE SCALE GENOMIC DNA]</scope>
    <source>
        <strain evidence="18 19">KA00635</strain>
    </source>
</reference>
<evidence type="ECO:0000256" key="11">
    <source>
        <dbReference type="ARBA" id="ARBA00022759"/>
    </source>
</evidence>
<evidence type="ECO:0000313" key="19">
    <source>
        <dbReference type="Proteomes" id="UP000070422"/>
    </source>
</evidence>
<dbReference type="NCBIfam" id="NF000594">
    <property type="entry name" value="PRK00015.1-1"/>
    <property type="match status" value="1"/>
</dbReference>
<dbReference type="InterPro" id="IPR036397">
    <property type="entry name" value="RNaseH_sf"/>
</dbReference>
<organism evidence="18 19">
    <name type="scientific">Aerococcus christensenii</name>
    <dbReference type="NCBI Taxonomy" id="87541"/>
    <lineage>
        <taxon>Bacteria</taxon>
        <taxon>Bacillati</taxon>
        <taxon>Bacillota</taxon>
        <taxon>Bacilli</taxon>
        <taxon>Lactobacillales</taxon>
        <taxon>Aerococcaceae</taxon>
        <taxon>Aerococcus</taxon>
    </lineage>
</organism>
<evidence type="ECO:0000256" key="5">
    <source>
        <dbReference type="ARBA" id="ARBA00007383"/>
    </source>
</evidence>
<dbReference type="FunFam" id="3.30.420.10:FF:000006">
    <property type="entry name" value="Ribonuclease HII"/>
    <property type="match status" value="1"/>
</dbReference>
<evidence type="ECO:0000256" key="15">
    <source>
        <dbReference type="PROSITE-ProRule" id="PRU01319"/>
    </source>
</evidence>
<keyword evidence="13 14" id="KW-0464">Manganese</keyword>
<dbReference type="GO" id="GO:0003723">
    <property type="term" value="F:RNA binding"/>
    <property type="evidence" value="ECO:0007669"/>
    <property type="project" value="UniProtKB-UniRule"/>
</dbReference>